<name>A0A3R8YKX4_9BURK</name>
<dbReference type="Pfam" id="PF00732">
    <property type="entry name" value="GMC_oxred_N"/>
    <property type="match status" value="1"/>
</dbReference>
<dbReference type="EC" id="1.1.99.1" evidence="8"/>
<comment type="cofactor">
    <cofactor evidence="1">
        <name>FAD</name>
        <dbReference type="ChEBI" id="CHEBI:57692"/>
    </cofactor>
</comment>
<feature type="domain" description="Glucose-methanol-choline oxidoreductase N-terminal" evidence="7">
    <location>
        <begin position="254"/>
        <end position="268"/>
    </location>
</feature>
<dbReference type="OrthoDB" id="9785276at2"/>
<dbReference type="Gene3D" id="3.30.560.10">
    <property type="entry name" value="Glucose Oxidase, domain 3"/>
    <property type="match status" value="1"/>
</dbReference>
<dbReference type="InterPro" id="IPR012132">
    <property type="entry name" value="GMC_OxRdtase"/>
</dbReference>
<keyword evidence="8" id="KW-0560">Oxidoreductase</keyword>
<dbReference type="NCBIfam" id="NF002550">
    <property type="entry name" value="PRK02106.1"/>
    <property type="match status" value="1"/>
</dbReference>
<dbReference type="SUPFAM" id="SSF54373">
    <property type="entry name" value="FAD-linked reductases, C-terminal domain"/>
    <property type="match status" value="1"/>
</dbReference>
<dbReference type="PANTHER" id="PTHR11552">
    <property type="entry name" value="GLUCOSE-METHANOL-CHOLINE GMC OXIDOREDUCTASE"/>
    <property type="match status" value="1"/>
</dbReference>
<dbReference type="Pfam" id="PF05199">
    <property type="entry name" value="GMC_oxred_C"/>
    <property type="match status" value="1"/>
</dbReference>
<reference evidence="8 9" key="1">
    <citation type="submission" date="2018-12" db="EMBL/GenBank/DDBJ databases">
        <title>The whole draft genome of Aquabacterium sp. SJQ9.</title>
        <authorList>
            <person name="Sun L."/>
            <person name="Gao X."/>
            <person name="Chen W."/>
            <person name="Huang K."/>
        </authorList>
    </citation>
    <scope>NUCLEOTIDE SEQUENCE [LARGE SCALE GENOMIC DNA]</scope>
    <source>
        <strain evidence="8 9">SJQ9</strain>
    </source>
</reference>
<feature type="domain" description="Glucose-methanol-choline oxidoreductase N-terminal" evidence="6">
    <location>
        <begin position="81"/>
        <end position="104"/>
    </location>
</feature>
<dbReference type="GO" id="GO:0050660">
    <property type="term" value="F:flavin adenine dinucleotide binding"/>
    <property type="evidence" value="ECO:0007669"/>
    <property type="project" value="InterPro"/>
</dbReference>
<evidence type="ECO:0000256" key="2">
    <source>
        <dbReference type="ARBA" id="ARBA00010790"/>
    </source>
</evidence>
<dbReference type="InterPro" id="IPR000172">
    <property type="entry name" value="GMC_OxRdtase_N"/>
</dbReference>
<dbReference type="PROSITE" id="PS00624">
    <property type="entry name" value="GMC_OXRED_2"/>
    <property type="match status" value="1"/>
</dbReference>
<dbReference type="GO" id="GO:0008812">
    <property type="term" value="F:choline dehydrogenase activity"/>
    <property type="evidence" value="ECO:0007669"/>
    <property type="project" value="UniProtKB-EC"/>
</dbReference>
<dbReference type="AlphaFoldDB" id="A0A3R8YKX4"/>
<keyword evidence="4 5" id="KW-0274">FAD</keyword>
<dbReference type="InterPro" id="IPR007867">
    <property type="entry name" value="GMC_OxRtase_C"/>
</dbReference>
<evidence type="ECO:0000256" key="3">
    <source>
        <dbReference type="ARBA" id="ARBA00022630"/>
    </source>
</evidence>
<dbReference type="PANTHER" id="PTHR11552:SF147">
    <property type="entry name" value="CHOLINE DEHYDROGENASE, MITOCHONDRIAL"/>
    <property type="match status" value="1"/>
</dbReference>
<dbReference type="PROSITE" id="PS00623">
    <property type="entry name" value="GMC_OXRED_1"/>
    <property type="match status" value="1"/>
</dbReference>
<evidence type="ECO:0000256" key="5">
    <source>
        <dbReference type="RuleBase" id="RU003968"/>
    </source>
</evidence>
<dbReference type="Gene3D" id="3.50.50.60">
    <property type="entry name" value="FAD/NAD(P)-binding domain"/>
    <property type="match status" value="1"/>
</dbReference>
<comment type="caution">
    <text evidence="8">The sequence shown here is derived from an EMBL/GenBank/DDBJ whole genome shotgun (WGS) entry which is preliminary data.</text>
</comment>
<protein>
    <submittedName>
        <fullName evidence="8">Choline dehydrogenase</fullName>
        <ecNumber evidence="8">1.1.99.1</ecNumber>
    </submittedName>
</protein>
<evidence type="ECO:0000259" key="7">
    <source>
        <dbReference type="PROSITE" id="PS00624"/>
    </source>
</evidence>
<proteinExistence type="inferred from homology"/>
<accession>A0A3R8YKX4</accession>
<evidence type="ECO:0000313" key="9">
    <source>
        <dbReference type="Proteomes" id="UP000269265"/>
    </source>
</evidence>
<comment type="similarity">
    <text evidence="2 5">Belongs to the GMC oxidoreductase family.</text>
</comment>
<organism evidence="8 9">
    <name type="scientific">Aquabacterium soli</name>
    <dbReference type="NCBI Taxonomy" id="2493092"/>
    <lineage>
        <taxon>Bacteria</taxon>
        <taxon>Pseudomonadati</taxon>
        <taxon>Pseudomonadota</taxon>
        <taxon>Betaproteobacteria</taxon>
        <taxon>Burkholderiales</taxon>
        <taxon>Aquabacterium</taxon>
    </lineage>
</organism>
<dbReference type="SUPFAM" id="SSF51905">
    <property type="entry name" value="FAD/NAD(P)-binding domain"/>
    <property type="match status" value="1"/>
</dbReference>
<dbReference type="EMBL" id="RSED01000019">
    <property type="protein sequence ID" value="RRS02753.1"/>
    <property type="molecule type" value="Genomic_DNA"/>
</dbReference>
<evidence type="ECO:0000313" key="8">
    <source>
        <dbReference type="EMBL" id="RRS02753.1"/>
    </source>
</evidence>
<dbReference type="InterPro" id="IPR036188">
    <property type="entry name" value="FAD/NAD-bd_sf"/>
</dbReference>
<evidence type="ECO:0000259" key="6">
    <source>
        <dbReference type="PROSITE" id="PS00623"/>
    </source>
</evidence>
<keyword evidence="3 5" id="KW-0285">Flavoprotein</keyword>
<sequence>MMLVDYVVVGGGSAGCVVASRLSEDPDVTVCLLEAGPKDWHPAIHIPAGMLWLMFSRTLNWQFTTRAETELAGRQLFWPRGRMLGGSSSMNAMCYTRGHAADYDHWASLGNQGWGYADVLPYFKRSEHQERGASEFHGVGGPLNVMDFRQPNVLTQRYLEAAEQAGFPLNNDVNGAEQEGVGYFQVTQKNGRRCSAAKAFLSDEVRARPNLTILTGAQATRLLSQGRRITGVAFRQGRHQREVHAQAEVILCAGAVQSPQLLMLSGIGDSAHLHEHGINTLHHLPGVGRNLQDHLDVTLTYRSLQRVSSGLSWRNMLRMPGAVLQLLTSSSGFLTNNGAEGCGFIKSSPDEAIPDLQLHFMPASLRNHGRDLRFMTNEGFTMHVCQLRPKSRGRITLASTDPLKAPIIDAGYLTHPEDLQTLVKGFKQVRRIFASPAFDAYRGEEVAPGLDAISDEAIEQHIRQHAESIYHPSGTCRMGQGDMAVVDDQLRVHGVQGLRVVDASIMPTLIGGNTNAPTIMIGEKAADMILQARRRARLSGRHAAAPLAQSEGCEYAA</sequence>
<keyword evidence="9" id="KW-1185">Reference proteome</keyword>
<dbReference type="PIRSF" id="PIRSF000137">
    <property type="entry name" value="Alcohol_oxidase"/>
    <property type="match status" value="1"/>
</dbReference>
<dbReference type="Proteomes" id="UP000269265">
    <property type="component" value="Unassembled WGS sequence"/>
</dbReference>
<gene>
    <name evidence="8" type="ORF">EIP75_19145</name>
</gene>
<evidence type="ECO:0000256" key="4">
    <source>
        <dbReference type="ARBA" id="ARBA00022827"/>
    </source>
</evidence>
<evidence type="ECO:0000256" key="1">
    <source>
        <dbReference type="ARBA" id="ARBA00001974"/>
    </source>
</evidence>